<evidence type="ECO:0000313" key="2">
    <source>
        <dbReference type="EMBL" id="PKZ14003.1"/>
    </source>
</evidence>
<dbReference type="Pfam" id="PF25673">
    <property type="entry name" value="Terminase_7"/>
    <property type="match status" value="1"/>
</dbReference>
<gene>
    <name evidence="2" type="ORF">CYJ32_07640</name>
</gene>
<dbReference type="AlphaFoldDB" id="A0A2I1M1I7"/>
<sequence length="152" mass="16967">MAGNNRRAAGSSGGVLKAPDRPLGPELPDASQILPKNHEWLPIVQHWYDEFRVSPQAQLVRTSPMWMSLQLAFVQINEMLLTGRFATMSPEVRQLMGQFGWTPASLRAMKLDKPLADDYAAGVGDGEHGKPRGNDMEEFKRRSRIAGRQRVA</sequence>
<dbReference type="EMBL" id="PKGU01000007">
    <property type="protein sequence ID" value="PKZ14003.1"/>
    <property type="molecule type" value="Genomic_DNA"/>
</dbReference>
<feature type="region of interest" description="Disordered" evidence="1">
    <location>
        <begin position="121"/>
        <end position="152"/>
    </location>
</feature>
<organism evidence="2 3">
    <name type="scientific">Alloscardovia omnicolens</name>
    <dbReference type="NCBI Taxonomy" id="419015"/>
    <lineage>
        <taxon>Bacteria</taxon>
        <taxon>Bacillati</taxon>
        <taxon>Actinomycetota</taxon>
        <taxon>Actinomycetes</taxon>
        <taxon>Bifidobacteriales</taxon>
        <taxon>Bifidobacteriaceae</taxon>
        <taxon>Alloscardovia</taxon>
    </lineage>
</organism>
<dbReference type="RefSeq" id="WP_049217263.1">
    <property type="nucleotide sequence ID" value="NZ_CBDEIH010000005.1"/>
</dbReference>
<name>A0A2I1M1I7_9BIFI</name>
<dbReference type="Proteomes" id="UP000242263">
    <property type="component" value="Unassembled WGS sequence"/>
</dbReference>
<dbReference type="InterPro" id="IPR057972">
    <property type="entry name" value="Terminase_7"/>
</dbReference>
<evidence type="ECO:0000313" key="3">
    <source>
        <dbReference type="Proteomes" id="UP000242263"/>
    </source>
</evidence>
<evidence type="ECO:0000256" key="1">
    <source>
        <dbReference type="SAM" id="MobiDB-lite"/>
    </source>
</evidence>
<feature type="region of interest" description="Disordered" evidence="1">
    <location>
        <begin position="1"/>
        <end position="27"/>
    </location>
</feature>
<accession>A0A2I1M1I7</accession>
<reference evidence="2 3" key="1">
    <citation type="submission" date="2017-12" db="EMBL/GenBank/DDBJ databases">
        <title>Phylogenetic diversity of female urinary microbiome.</title>
        <authorList>
            <person name="Thomas-White K."/>
            <person name="Wolfe A.J."/>
        </authorList>
    </citation>
    <scope>NUCLEOTIDE SEQUENCE [LARGE SCALE GENOMIC DNA]</scope>
    <source>
        <strain evidence="2 3">UMB0064</strain>
    </source>
</reference>
<comment type="caution">
    <text evidence="2">The sequence shown here is derived from an EMBL/GenBank/DDBJ whole genome shotgun (WGS) entry which is preliminary data.</text>
</comment>
<feature type="compositionally biased region" description="Basic and acidic residues" evidence="1">
    <location>
        <begin position="125"/>
        <end position="140"/>
    </location>
</feature>
<feature type="compositionally biased region" description="Basic residues" evidence="1">
    <location>
        <begin position="141"/>
        <end position="152"/>
    </location>
</feature>
<proteinExistence type="predicted"/>
<protein>
    <submittedName>
        <fullName evidence="2">Uncharacterized protein</fullName>
    </submittedName>
</protein>